<dbReference type="EMBL" id="PHAI01000003">
    <property type="protein sequence ID" value="PKM91155.1"/>
    <property type="molecule type" value="Genomic_DNA"/>
</dbReference>
<comment type="caution">
    <text evidence="7">The sequence shown here is derived from an EMBL/GenBank/DDBJ whole genome shotgun (WGS) entry which is preliminary data.</text>
</comment>
<evidence type="ECO:0000256" key="3">
    <source>
        <dbReference type="ARBA" id="ARBA00023082"/>
    </source>
</evidence>
<protein>
    <recommendedName>
        <fullName evidence="9">RNA polymerase subunit sigma-24</fullName>
    </recommendedName>
</protein>
<accession>A0A2N2E8X0</accession>
<dbReference type="Pfam" id="PF04542">
    <property type="entry name" value="Sigma70_r2"/>
    <property type="match status" value="1"/>
</dbReference>
<dbReference type="GO" id="GO:0006352">
    <property type="term" value="P:DNA-templated transcription initiation"/>
    <property type="evidence" value="ECO:0007669"/>
    <property type="project" value="InterPro"/>
</dbReference>
<dbReference type="SUPFAM" id="SSF88946">
    <property type="entry name" value="Sigma2 domain of RNA polymerase sigma factors"/>
    <property type="match status" value="1"/>
</dbReference>
<dbReference type="Gene3D" id="1.10.10.10">
    <property type="entry name" value="Winged helix-like DNA-binding domain superfamily/Winged helix DNA-binding domain"/>
    <property type="match status" value="1"/>
</dbReference>
<dbReference type="InterPro" id="IPR013325">
    <property type="entry name" value="RNA_pol_sigma_r2"/>
</dbReference>
<dbReference type="InterPro" id="IPR013249">
    <property type="entry name" value="RNA_pol_sigma70_r4_t2"/>
</dbReference>
<organism evidence="7 8">
    <name type="scientific">Candidatus Falkowbacteria bacterium HGW-Falkowbacteria-1</name>
    <dbReference type="NCBI Taxonomy" id="2013768"/>
    <lineage>
        <taxon>Bacteria</taxon>
        <taxon>Candidatus Falkowiibacteriota</taxon>
    </lineage>
</organism>
<keyword evidence="2" id="KW-0805">Transcription regulation</keyword>
<dbReference type="GO" id="GO:0016987">
    <property type="term" value="F:sigma factor activity"/>
    <property type="evidence" value="ECO:0007669"/>
    <property type="project" value="UniProtKB-KW"/>
</dbReference>
<dbReference type="InterPro" id="IPR039425">
    <property type="entry name" value="RNA_pol_sigma-70-like"/>
</dbReference>
<keyword evidence="3" id="KW-0731">Sigma factor</keyword>
<dbReference type="PANTHER" id="PTHR43133">
    <property type="entry name" value="RNA POLYMERASE ECF-TYPE SIGMA FACTO"/>
    <property type="match status" value="1"/>
</dbReference>
<evidence type="ECO:0000313" key="7">
    <source>
        <dbReference type="EMBL" id="PKM91155.1"/>
    </source>
</evidence>
<evidence type="ECO:0000313" key="8">
    <source>
        <dbReference type="Proteomes" id="UP000233517"/>
    </source>
</evidence>
<dbReference type="SUPFAM" id="SSF88659">
    <property type="entry name" value="Sigma3 and sigma4 domains of RNA polymerase sigma factors"/>
    <property type="match status" value="1"/>
</dbReference>
<dbReference type="Proteomes" id="UP000233517">
    <property type="component" value="Unassembled WGS sequence"/>
</dbReference>
<reference evidence="7 8" key="1">
    <citation type="journal article" date="2017" name="ISME J.">
        <title>Potential for microbial H2 and metal transformations associated with novel bacteria and archaea in deep terrestrial subsurface sediments.</title>
        <authorList>
            <person name="Hernsdorf A.W."/>
            <person name="Amano Y."/>
            <person name="Miyakawa K."/>
            <person name="Ise K."/>
            <person name="Suzuki Y."/>
            <person name="Anantharaman K."/>
            <person name="Probst A."/>
            <person name="Burstein D."/>
            <person name="Thomas B.C."/>
            <person name="Banfield J.F."/>
        </authorList>
    </citation>
    <scope>NUCLEOTIDE SEQUENCE [LARGE SCALE GENOMIC DNA]</scope>
    <source>
        <strain evidence="7">HGW-Falkowbacteria-1</strain>
    </source>
</reference>
<dbReference type="InterPro" id="IPR014284">
    <property type="entry name" value="RNA_pol_sigma-70_dom"/>
</dbReference>
<dbReference type="InterPro" id="IPR007627">
    <property type="entry name" value="RNA_pol_sigma70_r2"/>
</dbReference>
<sequence length="193" mass="22488">MNMQEEQKLIEKCQNGDFSAFSGLYDAYLSKIYRFVYYRVSHKETAEDLSSQVFLKALKAIGSADFSEKNFSAWLYKIAYNLLIDHYRGNKKDIDLEKAFNLSSDSDLMLDVDKKQRIETLKKAVNILSPKQRDIVIMRVWDELSYKEISVINGDSEDSCKVSFSRSLNKIKESLPLEYFILIFLLNILKTNF</sequence>
<evidence type="ECO:0000256" key="1">
    <source>
        <dbReference type="ARBA" id="ARBA00010641"/>
    </source>
</evidence>
<gene>
    <name evidence="7" type="ORF">CVU82_03840</name>
</gene>
<dbReference type="Gene3D" id="1.10.1740.10">
    <property type="match status" value="1"/>
</dbReference>
<dbReference type="GO" id="GO:0003677">
    <property type="term" value="F:DNA binding"/>
    <property type="evidence" value="ECO:0007669"/>
    <property type="project" value="InterPro"/>
</dbReference>
<dbReference type="InterPro" id="IPR013324">
    <property type="entry name" value="RNA_pol_sigma_r3/r4-like"/>
</dbReference>
<dbReference type="InterPro" id="IPR036388">
    <property type="entry name" value="WH-like_DNA-bd_sf"/>
</dbReference>
<dbReference type="Pfam" id="PF08281">
    <property type="entry name" value="Sigma70_r4_2"/>
    <property type="match status" value="1"/>
</dbReference>
<feature type="domain" description="RNA polymerase sigma factor 70 region 4 type 2" evidence="6">
    <location>
        <begin position="120"/>
        <end position="170"/>
    </location>
</feature>
<dbReference type="AlphaFoldDB" id="A0A2N2E8X0"/>
<comment type="similarity">
    <text evidence="1">Belongs to the sigma-70 factor family. ECF subfamily.</text>
</comment>
<dbReference type="NCBIfam" id="TIGR02937">
    <property type="entry name" value="sigma70-ECF"/>
    <property type="match status" value="1"/>
</dbReference>
<feature type="domain" description="RNA polymerase sigma-70 region 2" evidence="5">
    <location>
        <begin position="24"/>
        <end position="91"/>
    </location>
</feature>
<name>A0A2N2E8X0_9BACT</name>
<evidence type="ECO:0000259" key="6">
    <source>
        <dbReference type="Pfam" id="PF08281"/>
    </source>
</evidence>
<keyword evidence="4" id="KW-0804">Transcription</keyword>
<evidence type="ECO:0000259" key="5">
    <source>
        <dbReference type="Pfam" id="PF04542"/>
    </source>
</evidence>
<dbReference type="PANTHER" id="PTHR43133:SF57">
    <property type="entry name" value="RNA POLYMERASE SIGMA-70 FACTOR"/>
    <property type="match status" value="1"/>
</dbReference>
<evidence type="ECO:0000256" key="4">
    <source>
        <dbReference type="ARBA" id="ARBA00023163"/>
    </source>
</evidence>
<evidence type="ECO:0008006" key="9">
    <source>
        <dbReference type="Google" id="ProtNLM"/>
    </source>
</evidence>
<evidence type="ECO:0000256" key="2">
    <source>
        <dbReference type="ARBA" id="ARBA00023015"/>
    </source>
</evidence>
<proteinExistence type="inferred from homology"/>